<evidence type="ECO:0000256" key="1">
    <source>
        <dbReference type="SAM" id="SignalP"/>
    </source>
</evidence>
<evidence type="ECO:0000313" key="4">
    <source>
        <dbReference type="Proteomes" id="UP000245506"/>
    </source>
</evidence>
<accession>A0A317CHU3</accession>
<dbReference type="Gene3D" id="3.40.50.10610">
    <property type="entry name" value="ABC-type transport auxiliary lipoprotein component"/>
    <property type="match status" value="1"/>
</dbReference>
<proteinExistence type="predicted"/>
<gene>
    <name evidence="3" type="ORF">DKT75_05600</name>
</gene>
<dbReference type="PROSITE" id="PS51257">
    <property type="entry name" value="PROKAR_LIPOPROTEIN"/>
    <property type="match status" value="1"/>
</dbReference>
<dbReference type="Proteomes" id="UP000245506">
    <property type="component" value="Unassembled WGS sequence"/>
</dbReference>
<name>A0A317CHU3_9GAMM</name>
<protein>
    <recommendedName>
        <fullName evidence="2">ABC-type transport auxiliary lipoprotein component domain-containing protein</fullName>
    </recommendedName>
</protein>
<evidence type="ECO:0000259" key="2">
    <source>
        <dbReference type="Pfam" id="PF03886"/>
    </source>
</evidence>
<organism evidence="3 4">
    <name type="scientific">Leucothrix arctica</name>
    <dbReference type="NCBI Taxonomy" id="1481894"/>
    <lineage>
        <taxon>Bacteria</taxon>
        <taxon>Pseudomonadati</taxon>
        <taxon>Pseudomonadota</taxon>
        <taxon>Gammaproteobacteria</taxon>
        <taxon>Thiotrichales</taxon>
        <taxon>Thiotrichaceae</taxon>
        <taxon>Leucothrix</taxon>
    </lineage>
</organism>
<feature type="signal peptide" evidence="1">
    <location>
        <begin position="1"/>
        <end position="19"/>
    </location>
</feature>
<dbReference type="SUPFAM" id="SSF159594">
    <property type="entry name" value="XCC0632-like"/>
    <property type="match status" value="1"/>
</dbReference>
<dbReference type="EMBL" id="QGKL01000016">
    <property type="protein sequence ID" value="PWQ97939.1"/>
    <property type="molecule type" value="Genomic_DNA"/>
</dbReference>
<dbReference type="AlphaFoldDB" id="A0A317CHU3"/>
<keyword evidence="4" id="KW-1185">Reference proteome</keyword>
<comment type="caution">
    <text evidence="3">The sequence shown here is derived from an EMBL/GenBank/DDBJ whole genome shotgun (WGS) entry which is preliminary data.</text>
</comment>
<sequence length="196" mass="21793">MTSLKLLPLLLASTLTLSACSSLIGGDETRFYSLKAVALSSAEKAPQANPNLRIGIGPVSLTRLLRRPQIVTRKSGTEIAMAEEHQWGGILKEDLTIVMADNFAGLLGTENIEQYPWKLDFKPKYHVRIDIEQLDGQLGGQVTLKARWRLMRGREEIRVVNSVLSAPVKGKDYNAYVAAQSDVLYQLSKLIVKEMR</sequence>
<keyword evidence="1" id="KW-0732">Signal</keyword>
<evidence type="ECO:0000313" key="3">
    <source>
        <dbReference type="EMBL" id="PWQ97939.1"/>
    </source>
</evidence>
<reference evidence="3 4" key="1">
    <citation type="submission" date="2018-05" db="EMBL/GenBank/DDBJ databases">
        <title>Leucothrix arctica sp. nov., isolated from Arctic seawater.</title>
        <authorList>
            <person name="Choi A."/>
            <person name="Baek K."/>
        </authorList>
    </citation>
    <scope>NUCLEOTIDE SEQUENCE [LARGE SCALE GENOMIC DNA]</scope>
    <source>
        <strain evidence="3 4">IMCC9719</strain>
    </source>
</reference>
<dbReference type="Pfam" id="PF03886">
    <property type="entry name" value="ABC_trans_aux"/>
    <property type="match status" value="1"/>
</dbReference>
<feature type="domain" description="ABC-type transport auxiliary lipoprotein component" evidence="2">
    <location>
        <begin position="32"/>
        <end position="191"/>
    </location>
</feature>
<dbReference type="OrthoDB" id="7063250at2"/>
<feature type="chain" id="PRO_5016414378" description="ABC-type transport auxiliary lipoprotein component domain-containing protein" evidence="1">
    <location>
        <begin position="20"/>
        <end position="196"/>
    </location>
</feature>
<dbReference type="InterPro" id="IPR005586">
    <property type="entry name" value="ABC_trans_aux"/>
</dbReference>
<dbReference type="RefSeq" id="WP_109822445.1">
    <property type="nucleotide sequence ID" value="NZ_QGKL01000016.1"/>
</dbReference>